<evidence type="ECO:0000313" key="1">
    <source>
        <dbReference type="EMBL" id="MCT4334280.1"/>
    </source>
</evidence>
<dbReference type="GO" id="GO:0003677">
    <property type="term" value="F:DNA binding"/>
    <property type="evidence" value="ECO:0007669"/>
    <property type="project" value="UniProtKB-KW"/>
</dbReference>
<comment type="caution">
    <text evidence="1">The sequence shown here is derived from an EMBL/GenBank/DDBJ whole genome shotgun (WGS) entry which is preliminary data.</text>
</comment>
<reference evidence="1 2" key="1">
    <citation type="submission" date="2022-04" db="EMBL/GenBank/DDBJ databases">
        <title>Paracoccus sp. YLB-12 draft genome sequence.</title>
        <authorList>
            <person name="Yu L."/>
        </authorList>
    </citation>
    <scope>NUCLEOTIDE SEQUENCE [LARGE SCALE GENOMIC DNA]</scope>
    <source>
        <strain evidence="1 2">YLB-12</strain>
    </source>
</reference>
<name>A0ABT2KEL3_9RHOB</name>
<gene>
    <name evidence="1" type="ORF">MU516_15550</name>
</gene>
<protein>
    <submittedName>
        <fullName evidence="1">AbrB/MazE/SpoVT family DNA-binding domain-containing protein</fullName>
    </submittedName>
</protein>
<keyword evidence="1" id="KW-0238">DNA-binding</keyword>
<organism evidence="1 2">
    <name type="scientific">Paracoccus maritimus</name>
    <dbReference type="NCBI Taxonomy" id="2933292"/>
    <lineage>
        <taxon>Bacteria</taxon>
        <taxon>Pseudomonadati</taxon>
        <taxon>Pseudomonadota</taxon>
        <taxon>Alphaproteobacteria</taxon>
        <taxon>Rhodobacterales</taxon>
        <taxon>Paracoccaceae</taxon>
        <taxon>Paracoccus</taxon>
    </lineage>
</organism>
<evidence type="ECO:0000313" key="2">
    <source>
        <dbReference type="Proteomes" id="UP001320702"/>
    </source>
</evidence>
<proteinExistence type="predicted"/>
<dbReference type="EMBL" id="JANAVZ010000010">
    <property type="protein sequence ID" value="MCT4334280.1"/>
    <property type="molecule type" value="Genomic_DNA"/>
</dbReference>
<sequence>MPQPLPVSQLREAKLFRNNESQPVRTSAGFNMPVDPEKIYCDGDRILIGPVHRETLLEVLLGARTAWPRGSASWRGRDASPAQENQTLSLYLLDINFVFNLLAR</sequence>
<dbReference type="Proteomes" id="UP001320702">
    <property type="component" value="Unassembled WGS sequence"/>
</dbReference>
<accession>A0ABT2KEL3</accession>
<keyword evidence="2" id="KW-1185">Reference proteome</keyword>
<dbReference type="RefSeq" id="WP_260278200.1">
    <property type="nucleotide sequence ID" value="NZ_JANAVZ010000010.1"/>
</dbReference>